<gene>
    <name evidence="2" type="ORF">AB5J50_50480</name>
</gene>
<dbReference type="AlphaFoldDB" id="A0AB39SRK7"/>
<feature type="region of interest" description="Disordered" evidence="1">
    <location>
        <begin position="1"/>
        <end position="26"/>
    </location>
</feature>
<evidence type="ECO:0000313" key="2">
    <source>
        <dbReference type="EMBL" id="XDQ68390.1"/>
    </source>
</evidence>
<protein>
    <recommendedName>
        <fullName evidence="3">Transposase</fullName>
    </recommendedName>
</protein>
<sequence length="41" mass="4255">MAGENVTEPETTEAAVLQPSKSVDDQLIDELVAGPGPRDSS</sequence>
<reference evidence="2" key="1">
    <citation type="submission" date="2024-07" db="EMBL/GenBank/DDBJ databases">
        <authorList>
            <person name="Yu S.T."/>
        </authorList>
    </citation>
    <scope>NUCLEOTIDE SEQUENCE</scope>
    <source>
        <strain evidence="2">R35</strain>
    </source>
</reference>
<dbReference type="EMBL" id="CP163440">
    <property type="protein sequence ID" value="XDQ68390.1"/>
    <property type="molecule type" value="Genomic_DNA"/>
</dbReference>
<evidence type="ECO:0000256" key="1">
    <source>
        <dbReference type="SAM" id="MobiDB-lite"/>
    </source>
</evidence>
<proteinExistence type="predicted"/>
<accession>A0AB39SRK7</accession>
<name>A0AB39SRK7_9ACTN</name>
<organism evidence="2">
    <name type="scientific">Streptomyces sp. R35</name>
    <dbReference type="NCBI Taxonomy" id="3238630"/>
    <lineage>
        <taxon>Bacteria</taxon>
        <taxon>Bacillati</taxon>
        <taxon>Actinomycetota</taxon>
        <taxon>Actinomycetes</taxon>
        <taxon>Kitasatosporales</taxon>
        <taxon>Streptomycetaceae</taxon>
        <taxon>Streptomyces</taxon>
    </lineage>
</organism>
<dbReference type="RefSeq" id="WP_266656213.1">
    <property type="nucleotide sequence ID" value="NZ_CP163440.1"/>
</dbReference>
<evidence type="ECO:0008006" key="3">
    <source>
        <dbReference type="Google" id="ProtNLM"/>
    </source>
</evidence>